<dbReference type="SUPFAM" id="SSF52047">
    <property type="entry name" value="RNI-like"/>
    <property type="match status" value="1"/>
</dbReference>
<dbReference type="InterPro" id="IPR036047">
    <property type="entry name" value="F-box-like_dom_sf"/>
</dbReference>
<proteinExistence type="predicted"/>
<keyword evidence="2" id="KW-1185">Reference proteome</keyword>
<dbReference type="SUPFAM" id="SSF81383">
    <property type="entry name" value="F-box domain"/>
    <property type="match status" value="1"/>
</dbReference>
<evidence type="ECO:0008006" key="3">
    <source>
        <dbReference type="Google" id="ProtNLM"/>
    </source>
</evidence>
<organism evidence="2">
    <name type="scientific">Schizophyllum commune (strain H4-8 / FGSC 9210)</name>
    <name type="common">Split gill fungus</name>
    <dbReference type="NCBI Taxonomy" id="578458"/>
    <lineage>
        <taxon>Eukaryota</taxon>
        <taxon>Fungi</taxon>
        <taxon>Dikarya</taxon>
        <taxon>Basidiomycota</taxon>
        <taxon>Agaricomycotina</taxon>
        <taxon>Agaricomycetes</taxon>
        <taxon>Agaricomycetidae</taxon>
        <taxon>Agaricales</taxon>
        <taxon>Schizophyllaceae</taxon>
        <taxon>Schizophyllum</taxon>
    </lineage>
</organism>
<dbReference type="EMBL" id="GL377302">
    <property type="protein sequence ID" value="EFJ03030.1"/>
    <property type="molecule type" value="Genomic_DNA"/>
</dbReference>
<gene>
    <name evidence="1" type="ORF">SCHCODRAFT_254983</name>
</gene>
<reference evidence="1 2" key="1">
    <citation type="journal article" date="2010" name="Nat. Biotechnol.">
        <title>Genome sequence of the model mushroom Schizophyllum commune.</title>
        <authorList>
            <person name="Ohm R.A."/>
            <person name="de Jong J.F."/>
            <person name="Lugones L.G."/>
            <person name="Aerts A."/>
            <person name="Kothe E."/>
            <person name="Stajich J.E."/>
            <person name="de Vries R.P."/>
            <person name="Record E."/>
            <person name="Levasseur A."/>
            <person name="Baker S.E."/>
            <person name="Bartholomew K.A."/>
            <person name="Coutinho P.M."/>
            <person name="Erdmann S."/>
            <person name="Fowler T.J."/>
            <person name="Gathman A.C."/>
            <person name="Lombard V."/>
            <person name="Henrissat B."/>
            <person name="Knabe N."/>
            <person name="Kuees U."/>
            <person name="Lilly W.W."/>
            <person name="Lindquist E."/>
            <person name="Lucas S."/>
            <person name="Magnuson J.K."/>
            <person name="Piumi F."/>
            <person name="Raudaskoski M."/>
            <person name="Salamov A."/>
            <person name="Schmutz J."/>
            <person name="Schwarze F.W.M.R."/>
            <person name="vanKuyk P.A."/>
            <person name="Horton J.S."/>
            <person name="Grigoriev I.V."/>
            <person name="Woesten H.A.B."/>
        </authorList>
    </citation>
    <scope>NUCLEOTIDE SEQUENCE [LARGE SCALE GENOMIC DNA]</scope>
    <source>
        <strain evidence="2">H4-8 / FGSC 9210</strain>
    </source>
</reference>
<dbReference type="GeneID" id="9585942"/>
<dbReference type="Proteomes" id="UP000007431">
    <property type="component" value="Unassembled WGS sequence"/>
</dbReference>
<accession>D8PQ09</accession>
<dbReference type="InParanoid" id="D8PQ09"/>
<evidence type="ECO:0000313" key="1">
    <source>
        <dbReference type="EMBL" id="EFJ03030.1"/>
    </source>
</evidence>
<dbReference type="OMA" id="FADPSCI"/>
<dbReference type="OrthoDB" id="2855924at2759"/>
<dbReference type="VEuPathDB" id="FungiDB:SCHCODRAFT_02622066"/>
<evidence type="ECO:0000313" key="2">
    <source>
        <dbReference type="Proteomes" id="UP000007431"/>
    </source>
</evidence>
<dbReference type="HOGENOM" id="CLU_036316_4_1_1"/>
<dbReference type="KEGG" id="scm:SCHCO_02622066"/>
<name>D8PQ09_SCHCM</name>
<dbReference type="AlphaFoldDB" id="D8PQ09"/>
<protein>
    <recommendedName>
        <fullName evidence="3">F-box domain-containing protein</fullName>
    </recommendedName>
</protein>
<dbReference type="RefSeq" id="XP_003037932.1">
    <property type="nucleotide sequence ID" value="XM_003037886.1"/>
</dbReference>
<sequence>MAVAVTERAASAPSCKCAPADLPPELVDEIMRHLRDDKRTLNACSLVSHSWIPASRRYLFNRLELRIDTFCHFFMFAAEMVYTEVVTMYSQLLSFLRQHPDITSCVRELSIQTDFQFGLDSRPELVSVVCGILNQLTSLHILEVDSLIPHWDQLSWRFRKSVHDALQLPSLTEFHLSCESVSQSSLDALLSDAHSLKTFTLSRVTIREDGDEGMYGDEWDLSHKAQLDALHLTLSRPRYDWFLEGHCPLDLDEVRELVIGVHLDRPDDLNAFQLVDALGASLEHLELDVSHTADSRAVTLPALNLWKTPQLRVLSLTNSQGVLSMDADSWLVGFLSSLHWEYTPECRLAPACAIEEVEITFEAAHVDARRTSWEALENALCAPALEGLKRVYMVVMYDNFTRKSAMHFNPTFPTLCSRGVAVHVTHRRSTYH</sequence>